<keyword evidence="6" id="KW-1133">Transmembrane helix</keyword>
<evidence type="ECO:0000256" key="2">
    <source>
        <dbReference type="ARBA" id="ARBA00022692"/>
    </source>
</evidence>
<dbReference type="PRINTS" id="PR01472">
    <property type="entry name" value="ICAMVCAM1"/>
</dbReference>
<evidence type="ECO:0000256" key="4">
    <source>
        <dbReference type="ARBA" id="ARBA00022737"/>
    </source>
</evidence>
<comment type="caution">
    <text evidence="13">The sequence shown here is derived from an EMBL/GenBank/DDBJ whole genome shotgun (WGS) entry which is preliminary data.</text>
</comment>
<feature type="domain" description="Ig-like" evidence="12">
    <location>
        <begin position="115"/>
        <end position="213"/>
    </location>
</feature>
<dbReference type="InterPro" id="IPR003987">
    <property type="entry name" value="ICAM_VCAM_N"/>
</dbReference>
<keyword evidence="9" id="KW-0325">Glycoprotein</keyword>
<dbReference type="PANTHER" id="PTHR13771:SF9">
    <property type="entry name" value="INTERCELLULAR ADHESION MOLECULE 5"/>
    <property type="match status" value="1"/>
</dbReference>
<dbReference type="GO" id="GO:0016020">
    <property type="term" value="C:membrane"/>
    <property type="evidence" value="ECO:0007669"/>
    <property type="project" value="UniProtKB-SubCell"/>
</dbReference>
<evidence type="ECO:0000256" key="5">
    <source>
        <dbReference type="ARBA" id="ARBA00022889"/>
    </source>
</evidence>
<dbReference type="InterPro" id="IPR036179">
    <property type="entry name" value="Ig-like_dom_sf"/>
</dbReference>
<dbReference type="InterPro" id="IPR007110">
    <property type="entry name" value="Ig-like_dom"/>
</dbReference>
<feature type="signal peptide" evidence="11">
    <location>
        <begin position="1"/>
        <end position="28"/>
    </location>
</feature>
<evidence type="ECO:0000256" key="1">
    <source>
        <dbReference type="ARBA" id="ARBA00004479"/>
    </source>
</evidence>
<evidence type="ECO:0000256" key="3">
    <source>
        <dbReference type="ARBA" id="ARBA00022729"/>
    </source>
</evidence>
<keyword evidence="2" id="KW-0812">Transmembrane</keyword>
<dbReference type="SUPFAM" id="SSF48726">
    <property type="entry name" value="Immunoglobulin"/>
    <property type="match status" value="3"/>
</dbReference>
<keyword evidence="7" id="KW-0472">Membrane</keyword>
<dbReference type="InterPro" id="IPR047012">
    <property type="entry name" value="ICAM_VCAM"/>
</dbReference>
<comment type="subcellular location">
    <subcellularLocation>
        <location evidence="1">Membrane</location>
        <topology evidence="1">Single-pass type I membrane protein</topology>
    </subcellularLocation>
</comment>
<gene>
    <name evidence="13" type="ORF">NHX12_031448</name>
</gene>
<dbReference type="OrthoDB" id="5843397at2759"/>
<evidence type="ECO:0000256" key="10">
    <source>
        <dbReference type="ARBA" id="ARBA00023319"/>
    </source>
</evidence>
<feature type="domain" description="Ig-like" evidence="12">
    <location>
        <begin position="308"/>
        <end position="409"/>
    </location>
</feature>
<organism evidence="13 14">
    <name type="scientific">Muraenolepis orangiensis</name>
    <name type="common">Patagonian moray cod</name>
    <dbReference type="NCBI Taxonomy" id="630683"/>
    <lineage>
        <taxon>Eukaryota</taxon>
        <taxon>Metazoa</taxon>
        <taxon>Chordata</taxon>
        <taxon>Craniata</taxon>
        <taxon>Vertebrata</taxon>
        <taxon>Euteleostomi</taxon>
        <taxon>Actinopterygii</taxon>
        <taxon>Neopterygii</taxon>
        <taxon>Teleostei</taxon>
        <taxon>Neoteleostei</taxon>
        <taxon>Acanthomorphata</taxon>
        <taxon>Zeiogadaria</taxon>
        <taxon>Gadariae</taxon>
        <taxon>Gadiformes</taxon>
        <taxon>Muraenolepidoidei</taxon>
        <taxon>Muraenolepididae</taxon>
        <taxon>Muraenolepis</taxon>
    </lineage>
</organism>
<proteinExistence type="predicted"/>
<dbReference type="InterPro" id="IPR013783">
    <property type="entry name" value="Ig-like_fold"/>
</dbReference>
<evidence type="ECO:0000256" key="6">
    <source>
        <dbReference type="ARBA" id="ARBA00022989"/>
    </source>
</evidence>
<keyword evidence="4" id="KW-0677">Repeat</keyword>
<dbReference type="GO" id="GO:0098609">
    <property type="term" value="P:cell-cell adhesion"/>
    <property type="evidence" value="ECO:0007669"/>
    <property type="project" value="InterPro"/>
</dbReference>
<feature type="non-terminal residue" evidence="13">
    <location>
        <position position="1"/>
    </location>
</feature>
<evidence type="ECO:0000256" key="11">
    <source>
        <dbReference type="SAM" id="SignalP"/>
    </source>
</evidence>
<dbReference type="PROSITE" id="PS50835">
    <property type="entry name" value="IG_LIKE"/>
    <property type="match status" value="2"/>
</dbReference>
<protein>
    <recommendedName>
        <fullName evidence="12">Ig-like domain-containing protein</fullName>
    </recommendedName>
</protein>
<dbReference type="PANTHER" id="PTHR13771">
    <property type="entry name" value="INTERCELLULAR ADHESION MOLECULE"/>
    <property type="match status" value="1"/>
</dbReference>
<keyword evidence="3 11" id="KW-0732">Signal</keyword>
<dbReference type="GO" id="GO:0005178">
    <property type="term" value="F:integrin binding"/>
    <property type="evidence" value="ECO:0007669"/>
    <property type="project" value="InterPro"/>
</dbReference>
<dbReference type="EMBL" id="JANIIK010000047">
    <property type="protein sequence ID" value="KAJ3600467.1"/>
    <property type="molecule type" value="Genomic_DNA"/>
</dbReference>
<evidence type="ECO:0000313" key="13">
    <source>
        <dbReference type="EMBL" id="KAJ3600467.1"/>
    </source>
</evidence>
<keyword evidence="5" id="KW-0130">Cell adhesion</keyword>
<keyword evidence="10" id="KW-0393">Immunoglobulin domain</keyword>
<evidence type="ECO:0000256" key="7">
    <source>
        <dbReference type="ARBA" id="ARBA00023136"/>
    </source>
</evidence>
<feature type="chain" id="PRO_5040171079" description="Ig-like domain-containing protein" evidence="11">
    <location>
        <begin position="29"/>
        <end position="437"/>
    </location>
</feature>
<accession>A0A9Q0E9N0</accession>
<dbReference type="Gene3D" id="2.60.40.10">
    <property type="entry name" value="Immunoglobulins"/>
    <property type="match status" value="4"/>
</dbReference>
<reference evidence="13" key="1">
    <citation type="submission" date="2022-07" db="EMBL/GenBank/DDBJ databases">
        <title>Chromosome-level genome of Muraenolepis orangiensis.</title>
        <authorList>
            <person name="Kim J."/>
        </authorList>
    </citation>
    <scope>NUCLEOTIDE SEQUENCE</scope>
    <source>
        <strain evidence="13">KU_S4_2022</strain>
        <tissue evidence="13">Muscle</tissue>
    </source>
</reference>
<keyword evidence="8" id="KW-1015">Disulfide bond</keyword>
<keyword evidence="14" id="KW-1185">Reference proteome</keyword>
<dbReference type="AlphaFoldDB" id="A0A9Q0E9N0"/>
<evidence type="ECO:0000256" key="8">
    <source>
        <dbReference type="ARBA" id="ARBA00023157"/>
    </source>
</evidence>
<evidence type="ECO:0000259" key="12">
    <source>
        <dbReference type="PROSITE" id="PS50835"/>
    </source>
</evidence>
<evidence type="ECO:0000256" key="9">
    <source>
        <dbReference type="ARBA" id="ARBA00023180"/>
    </source>
</evidence>
<name>A0A9Q0E9N0_9TELE</name>
<sequence length="437" mass="47912">MRARRSNMVPVLMLGLLVMTAALEDAHADDCFPELEPPEVLARFGQEVELNCSTKCLDYDGVYWAAGGLKTPLTYRFAILTYTVSRWDETPQCRVRHSASLDYIKDLPLVVYQTPDTVSISVESHSGGPLLEGGRYSLRCDVFNVAPVAQLTVSWLRGGRALHTDTYEERVTKTPGNVSSTLNITALRNDSGDVITCRTTLSLPGPPAEERIVANTSVDLSCPLELIPTRVVARYGSRLSARCRPTSSPPAHISWESGSVGQTSRWLNRTVVWTVNSLEDWTLQPQCLGTFGNTQCHVTLPISLFKTPDTVSISVENHSGGPLLEGRRYSLRCDVFNVAPVAQLTVSWLRGGRALHTDTYEERVTKTPGNVSSTLNITALRNDSGDEITCRTTLSLPGPPAVELTKSTALLVAVRCKMAEKESEDCSLLPLVHDIIK</sequence>
<dbReference type="Proteomes" id="UP001148018">
    <property type="component" value="Unassembled WGS sequence"/>
</dbReference>
<evidence type="ECO:0000313" key="14">
    <source>
        <dbReference type="Proteomes" id="UP001148018"/>
    </source>
</evidence>